<evidence type="ECO:0000256" key="1">
    <source>
        <dbReference type="ARBA" id="ARBA00001974"/>
    </source>
</evidence>
<gene>
    <name evidence="8" type="ORF">B0J13DRAFT_676061</name>
</gene>
<comment type="cofactor">
    <cofactor evidence="1">
        <name>FAD</name>
        <dbReference type="ChEBI" id="CHEBI:57692"/>
    </cofactor>
</comment>
<dbReference type="Proteomes" id="UP000717696">
    <property type="component" value="Unassembled WGS sequence"/>
</dbReference>
<evidence type="ECO:0000256" key="6">
    <source>
        <dbReference type="ARBA" id="ARBA00023002"/>
    </source>
</evidence>
<protein>
    <recommendedName>
        <fullName evidence="10">L-ornithine N(5)-oxygenase</fullName>
    </recommendedName>
</protein>
<evidence type="ECO:0000256" key="2">
    <source>
        <dbReference type="ARBA" id="ARBA00010139"/>
    </source>
</evidence>
<accession>A0A9P9ESP6</accession>
<dbReference type="PANTHER" id="PTHR43098">
    <property type="entry name" value="L-ORNITHINE N(5)-MONOOXYGENASE-RELATED"/>
    <property type="match status" value="1"/>
</dbReference>
<sequence>MSETTLQTNGTLVSSSHVENGDGRSSKSIAAVQQKYAEERNKRLRDDGASQFIDLYDHARFCRFKEDPWLEQDGLRPSVAPPQDGSRSEVLIMGGGYSGLLYAVRLLEAGFKPEEIHIVDSAGGFGGTWYWNRYPGLMCDIESYIYMPLLEETNYIPSMKYASGKELREHAERIAKQWGFDKTAWLRQRVTSIDWDDDSKEWVTGLKAQLGSGEEGPLINVRSRFAILTTGIVAVPRLPHIPGIEKFKGPCFHTARWDYASTGGSVEEPEMTKLRDQRVGIIGTGATAIQAVPALAAWAKKLYVFQRTPSSVHPRDNRPTDPKWADEIRRTPGWQAERGENFNAYVANIRLNPPAINMVDDGWTKVLTYSANSGTPEADCSTPEATRKRVQELHAIDLPVQDKIRQRVDDIVKDPETAEKLKPWYPGWCKRACFHDEYLQSFNRPNVELVDTNGFGVNEITDDGIRIGDKEYKVDLLVLSTGYKGPLLHSPVGRAGIDVKGRNGLSLDKKWADGVTTLHGMMSHDFPNMFWPGLNQSGVGPNFTYTVEVSALHTAEIISHARAVASEAEAVNSQPSPGSLHNYRCNFIVEPTSEAEEEWAQLIASQAGVFAAGAGCTPSYFNGEGEFDRETTLEVQQKRARLALWAKGPSHFKRYLIAWRATKVFKGIKIATF</sequence>
<keyword evidence="5" id="KW-0521">NADP</keyword>
<evidence type="ECO:0000256" key="7">
    <source>
        <dbReference type="SAM" id="MobiDB-lite"/>
    </source>
</evidence>
<keyword evidence="4" id="KW-0274">FAD</keyword>
<dbReference type="AlphaFoldDB" id="A0A9P9ESP6"/>
<evidence type="ECO:0000256" key="5">
    <source>
        <dbReference type="ARBA" id="ARBA00022857"/>
    </source>
</evidence>
<keyword evidence="9" id="KW-1185">Reference proteome</keyword>
<reference evidence="8" key="1">
    <citation type="journal article" date="2021" name="Nat. Commun.">
        <title>Genetic determinants of endophytism in the Arabidopsis root mycobiome.</title>
        <authorList>
            <person name="Mesny F."/>
            <person name="Miyauchi S."/>
            <person name="Thiergart T."/>
            <person name="Pickel B."/>
            <person name="Atanasova L."/>
            <person name="Karlsson M."/>
            <person name="Huettel B."/>
            <person name="Barry K.W."/>
            <person name="Haridas S."/>
            <person name="Chen C."/>
            <person name="Bauer D."/>
            <person name="Andreopoulos W."/>
            <person name="Pangilinan J."/>
            <person name="LaButti K."/>
            <person name="Riley R."/>
            <person name="Lipzen A."/>
            <person name="Clum A."/>
            <person name="Drula E."/>
            <person name="Henrissat B."/>
            <person name="Kohler A."/>
            <person name="Grigoriev I.V."/>
            <person name="Martin F.M."/>
            <person name="Hacquard S."/>
        </authorList>
    </citation>
    <scope>NUCLEOTIDE SEQUENCE</scope>
    <source>
        <strain evidence="8">MPI-CAGE-AT-0021</strain>
    </source>
</reference>
<dbReference type="EMBL" id="JAGMUU010000011">
    <property type="protein sequence ID" value="KAH7142778.1"/>
    <property type="molecule type" value="Genomic_DNA"/>
</dbReference>
<feature type="compositionally biased region" description="Polar residues" evidence="7">
    <location>
        <begin position="1"/>
        <end position="18"/>
    </location>
</feature>
<evidence type="ECO:0000313" key="8">
    <source>
        <dbReference type="EMBL" id="KAH7142778.1"/>
    </source>
</evidence>
<evidence type="ECO:0000313" key="9">
    <source>
        <dbReference type="Proteomes" id="UP000717696"/>
    </source>
</evidence>
<dbReference type="PANTHER" id="PTHR43098:SF2">
    <property type="entry name" value="FAD-BINDING MONOOXYGENASE AUSB-RELATED"/>
    <property type="match status" value="1"/>
</dbReference>
<evidence type="ECO:0000256" key="4">
    <source>
        <dbReference type="ARBA" id="ARBA00022827"/>
    </source>
</evidence>
<keyword evidence="3" id="KW-0285">Flavoprotein</keyword>
<evidence type="ECO:0000256" key="3">
    <source>
        <dbReference type="ARBA" id="ARBA00022630"/>
    </source>
</evidence>
<dbReference type="InterPro" id="IPR036188">
    <property type="entry name" value="FAD/NAD-bd_sf"/>
</dbReference>
<dbReference type="OrthoDB" id="66881at2759"/>
<name>A0A9P9ESP6_9HYPO</name>
<dbReference type="SUPFAM" id="SSF51905">
    <property type="entry name" value="FAD/NAD(P)-binding domain"/>
    <property type="match status" value="2"/>
</dbReference>
<dbReference type="GO" id="GO:0016491">
    <property type="term" value="F:oxidoreductase activity"/>
    <property type="evidence" value="ECO:0007669"/>
    <property type="project" value="UniProtKB-KW"/>
</dbReference>
<comment type="caution">
    <text evidence="8">The sequence shown here is derived from an EMBL/GenBank/DDBJ whole genome shotgun (WGS) entry which is preliminary data.</text>
</comment>
<dbReference type="Gene3D" id="3.50.50.60">
    <property type="entry name" value="FAD/NAD(P)-binding domain"/>
    <property type="match status" value="3"/>
</dbReference>
<dbReference type="Pfam" id="PF13450">
    <property type="entry name" value="NAD_binding_8"/>
    <property type="match status" value="1"/>
</dbReference>
<organism evidence="8 9">
    <name type="scientific">Dactylonectria estremocensis</name>
    <dbReference type="NCBI Taxonomy" id="1079267"/>
    <lineage>
        <taxon>Eukaryota</taxon>
        <taxon>Fungi</taxon>
        <taxon>Dikarya</taxon>
        <taxon>Ascomycota</taxon>
        <taxon>Pezizomycotina</taxon>
        <taxon>Sordariomycetes</taxon>
        <taxon>Hypocreomycetidae</taxon>
        <taxon>Hypocreales</taxon>
        <taxon>Nectriaceae</taxon>
        <taxon>Dactylonectria</taxon>
    </lineage>
</organism>
<feature type="region of interest" description="Disordered" evidence="7">
    <location>
        <begin position="1"/>
        <end position="32"/>
    </location>
</feature>
<dbReference type="InterPro" id="IPR050775">
    <property type="entry name" value="FAD-binding_Monooxygenases"/>
</dbReference>
<evidence type="ECO:0008006" key="10">
    <source>
        <dbReference type="Google" id="ProtNLM"/>
    </source>
</evidence>
<comment type="similarity">
    <text evidence="2">Belongs to the FAD-binding monooxygenase family.</text>
</comment>
<keyword evidence="6" id="KW-0560">Oxidoreductase</keyword>
<proteinExistence type="inferred from homology"/>